<feature type="domain" description="D-isomer specific 2-hydroxyacid dehydrogenase NAD-binding" evidence="5">
    <location>
        <begin position="86"/>
        <end position="168"/>
    </location>
</feature>
<dbReference type="InterPro" id="IPR006140">
    <property type="entry name" value="D-isomer_DH_NAD-bd"/>
</dbReference>
<feature type="region of interest" description="Disordered" evidence="4">
    <location>
        <begin position="414"/>
        <end position="479"/>
    </location>
</feature>
<dbReference type="OrthoDB" id="1744413at2759"/>
<evidence type="ECO:0000256" key="4">
    <source>
        <dbReference type="SAM" id="MobiDB-lite"/>
    </source>
</evidence>
<evidence type="ECO:0000256" key="3">
    <source>
        <dbReference type="SAM" id="Coils"/>
    </source>
</evidence>
<dbReference type="GO" id="GO:0051287">
    <property type="term" value="F:NAD binding"/>
    <property type="evidence" value="ECO:0007669"/>
    <property type="project" value="InterPro"/>
</dbReference>
<dbReference type="GO" id="GO:0005829">
    <property type="term" value="C:cytosol"/>
    <property type="evidence" value="ECO:0007669"/>
    <property type="project" value="TreeGrafter"/>
</dbReference>
<dbReference type="GO" id="GO:0008465">
    <property type="term" value="F:hydroxypyruvate reductase (NADH) activity"/>
    <property type="evidence" value="ECO:0007669"/>
    <property type="project" value="TreeGrafter"/>
</dbReference>
<dbReference type="PANTHER" id="PTHR10996:SF257">
    <property type="entry name" value="GLYOXYLATE REDUCTASE 1"/>
    <property type="match status" value="1"/>
</dbReference>
<name>A0A2G2WJW2_CAPBA</name>
<dbReference type="Pfam" id="PF02826">
    <property type="entry name" value="2-Hacid_dh_C"/>
    <property type="match status" value="2"/>
</dbReference>
<dbReference type="InterPro" id="IPR036291">
    <property type="entry name" value="NAD(P)-bd_dom_sf"/>
</dbReference>
<dbReference type="GO" id="GO:0030267">
    <property type="term" value="F:glyoxylate reductase (NADPH) activity"/>
    <property type="evidence" value="ECO:0007669"/>
    <property type="project" value="TreeGrafter"/>
</dbReference>
<feature type="domain" description="D-isomer specific 2-hydroxyacid dehydrogenase NAD-binding" evidence="5">
    <location>
        <begin position="32"/>
        <end position="85"/>
    </location>
</feature>
<comment type="similarity">
    <text evidence="1">Belongs to the D-isomer specific 2-hydroxyacid dehydrogenase family.</text>
</comment>
<dbReference type="EMBL" id="MLFT02000006">
    <property type="protein sequence ID" value="PHT45536.1"/>
    <property type="molecule type" value="Genomic_DNA"/>
</dbReference>
<gene>
    <name evidence="6" type="ORF">CQW23_14694</name>
</gene>
<evidence type="ECO:0000256" key="2">
    <source>
        <dbReference type="ARBA" id="ARBA00023002"/>
    </source>
</evidence>
<keyword evidence="2" id="KW-0560">Oxidoreductase</keyword>
<proteinExistence type="inferred from homology"/>
<dbReference type="PANTHER" id="PTHR10996">
    <property type="entry name" value="2-HYDROXYACID DEHYDROGENASE-RELATED"/>
    <property type="match status" value="1"/>
</dbReference>
<feature type="compositionally biased region" description="Basic and acidic residues" evidence="4">
    <location>
        <begin position="456"/>
        <end position="466"/>
    </location>
</feature>
<evidence type="ECO:0000256" key="1">
    <source>
        <dbReference type="ARBA" id="ARBA00005854"/>
    </source>
</evidence>
<feature type="coiled-coil region" evidence="3">
    <location>
        <begin position="616"/>
        <end position="650"/>
    </location>
</feature>
<dbReference type="AlphaFoldDB" id="A0A2G2WJW2"/>
<protein>
    <submittedName>
        <fullName evidence="6">Glycerate dehydrogenase HPR, peroxisomal</fullName>
    </submittedName>
</protein>
<accession>A0A2G2WJW2</accession>
<evidence type="ECO:0000313" key="6">
    <source>
        <dbReference type="EMBL" id="PHT45536.1"/>
    </source>
</evidence>
<dbReference type="InterPro" id="IPR050223">
    <property type="entry name" value="D-isomer_2-hydroxyacid_DH"/>
</dbReference>
<reference evidence="6 7" key="1">
    <citation type="journal article" date="2017" name="Genome Biol.">
        <title>New reference genome sequences of hot pepper reveal the massive evolution of plant disease-resistance genes by retroduplication.</title>
        <authorList>
            <person name="Kim S."/>
            <person name="Park J."/>
            <person name="Yeom S.I."/>
            <person name="Kim Y.M."/>
            <person name="Seo E."/>
            <person name="Kim K.T."/>
            <person name="Kim M.S."/>
            <person name="Lee J.M."/>
            <person name="Cheong K."/>
            <person name="Shin H.S."/>
            <person name="Kim S.B."/>
            <person name="Han K."/>
            <person name="Lee J."/>
            <person name="Park M."/>
            <person name="Lee H.A."/>
            <person name="Lee H.Y."/>
            <person name="Lee Y."/>
            <person name="Oh S."/>
            <person name="Lee J.H."/>
            <person name="Choi E."/>
            <person name="Choi E."/>
            <person name="Lee S.E."/>
            <person name="Jeon J."/>
            <person name="Kim H."/>
            <person name="Choi G."/>
            <person name="Song H."/>
            <person name="Lee J."/>
            <person name="Lee S.C."/>
            <person name="Kwon J.K."/>
            <person name="Lee H.Y."/>
            <person name="Koo N."/>
            <person name="Hong Y."/>
            <person name="Kim R.W."/>
            <person name="Kang W.H."/>
            <person name="Huh J.H."/>
            <person name="Kang B.C."/>
            <person name="Yang T.J."/>
            <person name="Lee Y.H."/>
            <person name="Bennetzen J.L."/>
            <person name="Choi D."/>
        </authorList>
    </citation>
    <scope>NUCLEOTIDE SEQUENCE [LARGE SCALE GENOMIC DNA]</scope>
    <source>
        <strain evidence="7">cv. PBC81</strain>
    </source>
</reference>
<dbReference type="Proteomes" id="UP000224567">
    <property type="component" value="Unassembled WGS sequence"/>
</dbReference>
<keyword evidence="7" id="KW-1185">Reference proteome</keyword>
<feature type="compositionally biased region" description="Basic and acidic residues" evidence="4">
    <location>
        <begin position="433"/>
        <end position="447"/>
    </location>
</feature>
<feature type="compositionally biased region" description="Polar residues" evidence="4">
    <location>
        <begin position="422"/>
        <end position="432"/>
    </location>
</feature>
<reference evidence="7" key="2">
    <citation type="journal article" date="2017" name="J. Anim. Genet.">
        <title>Multiple reference genome sequences of hot pepper reveal the massive evolution of plant disease resistance genes by retroduplication.</title>
        <authorList>
            <person name="Kim S."/>
            <person name="Park J."/>
            <person name="Yeom S.-I."/>
            <person name="Kim Y.-M."/>
            <person name="Seo E."/>
            <person name="Kim K.-T."/>
            <person name="Kim M.-S."/>
            <person name="Lee J.M."/>
            <person name="Cheong K."/>
            <person name="Shin H.-S."/>
            <person name="Kim S.-B."/>
            <person name="Han K."/>
            <person name="Lee J."/>
            <person name="Park M."/>
            <person name="Lee H.-A."/>
            <person name="Lee H.-Y."/>
            <person name="Lee Y."/>
            <person name="Oh S."/>
            <person name="Lee J.H."/>
            <person name="Choi E."/>
            <person name="Choi E."/>
            <person name="Lee S.E."/>
            <person name="Jeon J."/>
            <person name="Kim H."/>
            <person name="Choi G."/>
            <person name="Song H."/>
            <person name="Lee J."/>
            <person name="Lee S.-C."/>
            <person name="Kwon J.-K."/>
            <person name="Lee H.-Y."/>
            <person name="Koo N."/>
            <person name="Hong Y."/>
            <person name="Kim R.W."/>
            <person name="Kang W.-H."/>
            <person name="Huh J.H."/>
            <person name="Kang B.-C."/>
            <person name="Yang T.-J."/>
            <person name="Lee Y.-H."/>
            <person name="Bennetzen J.L."/>
            <person name="Choi D."/>
        </authorList>
    </citation>
    <scope>NUCLEOTIDE SEQUENCE [LARGE SCALE GENOMIC DNA]</scope>
    <source>
        <strain evidence="7">cv. PBC81</strain>
    </source>
</reference>
<evidence type="ECO:0000313" key="7">
    <source>
        <dbReference type="Proteomes" id="UP000224567"/>
    </source>
</evidence>
<comment type="caution">
    <text evidence="6">The sequence shown here is derived from an EMBL/GenBank/DDBJ whole genome shotgun (WGS) entry which is preliminary data.</text>
</comment>
<dbReference type="Gene3D" id="3.40.50.720">
    <property type="entry name" value="NAD(P)-binding Rossmann-like Domain"/>
    <property type="match status" value="4"/>
</dbReference>
<keyword evidence="3" id="KW-0175">Coiled coil</keyword>
<organism evidence="6 7">
    <name type="scientific">Capsicum baccatum</name>
    <name type="common">Peruvian pepper</name>
    <dbReference type="NCBI Taxonomy" id="33114"/>
    <lineage>
        <taxon>Eukaryota</taxon>
        <taxon>Viridiplantae</taxon>
        <taxon>Streptophyta</taxon>
        <taxon>Embryophyta</taxon>
        <taxon>Tracheophyta</taxon>
        <taxon>Spermatophyta</taxon>
        <taxon>Magnoliopsida</taxon>
        <taxon>eudicotyledons</taxon>
        <taxon>Gunneridae</taxon>
        <taxon>Pentapetalae</taxon>
        <taxon>asterids</taxon>
        <taxon>lamiids</taxon>
        <taxon>Solanales</taxon>
        <taxon>Solanaceae</taxon>
        <taxon>Solanoideae</taxon>
        <taxon>Capsiceae</taxon>
        <taxon>Capsicum</taxon>
    </lineage>
</organism>
<evidence type="ECO:0000259" key="5">
    <source>
        <dbReference type="Pfam" id="PF02826"/>
    </source>
</evidence>
<dbReference type="SUPFAM" id="SSF51735">
    <property type="entry name" value="NAD(P)-binding Rossmann-fold domains"/>
    <property type="match status" value="1"/>
</dbReference>
<dbReference type="STRING" id="33114.A0A2G2WJW2"/>
<sequence>MMRTVEEAEKAVVLYNRYGVLTKTTTELATSFSLAATRRIVEADEFMRAGKYEGWLPHLFVGNLLKGQTVGVIGAGRIGPAHARMMIILHPVLDKTTYHLVNKERLAMMKKEVILVNCSRGPVIDEVTLVENLRENPMFHISLDVFEDEPYMKTDLADMKNVVVVPHTTSASKWTHEGMATLAALNILADMQIRGHHCKILSTCQIGLQNMTWVLIDRHSLRLGVQLPTYCLLLLESYPYPFEIYTKIGGLPIGGLPYEEVAPEVKELTGNFREAAMMADKQTFSLAVHSYQAFIMVSTGPSIPLMTTSSGEGGAKHFDGELARKCIHQGDTAIWNSIMPNKSSPCYFVDDDKNEESEISYFMSLHFNLLPFRYGGPIVDTPHEHSEEVPVVVKDSVLKPDAVIPFRVKGPLHAETQKEKSSVLTQQAFNKRTPQDESESSHGDRCWKKVKPSLAKKCDSNTHMEIHTSSSKTPPTIEKVWPDNVQILEDPHQRKPQDSSESVVGPDSKELLLSSKKVTSNSCGLTPNRDFSIQDDVEVILNDMSGMEADISPLQDLLESFFGMATFYDQERSALVDKTTIIKESEPYLKAKEHLDLVSRERDEKSEKVSAACKSLEKARKKVKKLKAHQDAAKKEAAEMESKVLAAEEEFSKCSDVSLATTKASKVVEKKNQVLEAALQDLVNYKLYLN</sequence>